<keyword evidence="3" id="KW-0547">Nucleotide-binding</keyword>
<dbReference type="OMA" id="VIVILKQ"/>
<dbReference type="HOGENOM" id="CLU_421212_0_0_1"/>
<evidence type="ECO:0000256" key="5">
    <source>
        <dbReference type="ARBA" id="ARBA00022840"/>
    </source>
</evidence>
<dbReference type="Gene3D" id="1.10.510.10">
    <property type="entry name" value="Transferase(Phosphotransferase) domain 1"/>
    <property type="match status" value="1"/>
</dbReference>
<evidence type="ECO:0000259" key="6">
    <source>
        <dbReference type="PROSITE" id="PS50011"/>
    </source>
</evidence>
<dbReference type="InterPro" id="IPR045269">
    <property type="entry name" value="Atg1-like"/>
</dbReference>
<evidence type="ECO:0000313" key="7">
    <source>
        <dbReference type="EMBL" id="CAK89045.1"/>
    </source>
</evidence>
<keyword evidence="5" id="KW-0067">ATP-binding</keyword>
<evidence type="ECO:0000256" key="2">
    <source>
        <dbReference type="ARBA" id="ARBA00022679"/>
    </source>
</evidence>
<dbReference type="OrthoDB" id="5987198at2759"/>
<dbReference type="GeneID" id="5042227"/>
<sequence length="651" mass="77471">MSFLYNLINILNLFLLQNIHVNELQRRLLQQFGNKFLNPEQKGQGAFSKVYKCQNTFGEYVAIKVVNLAQAKPIVIPYLKNEVDLLRKSDNENVIKLFEAEEKTFMLYLVLEYCEFDVKSMMRTYFKNKLPEDLVIVILKQLVNGLHYLHKNNIIHRDLKLDNIGVVITPKDFCKLTTSNEKLIVEIFKNASYKLLDLGLAKQFFNKTQTQTYAGTEVNMAPEVLERKPYSFEADIYSLGVCLYQMITGEYPYYDNLNQKKQFELIKEESANFEIIENQVLRNLIQQMLKYNVAERLTFSQLYQSSYIFNSQEVIPSLLERSLIKNQKFYDFNQQIDSSQLMQNYSQVKIQQYQQFDNLQLPDQKSNSQQHIFFEKFNKHQISTFSSMNNQGNILNQQFEVRSSQLRSQIGKPKSQFTITFEKWNQRKNLCMLIQNICESLLSLIQNIPEILKYISFEGEFQTYVQYFSKLGQILINLLKEEINQSFEYQSNHLECQKLNNFLEQIEFSTFNQYQYSTSSKHWYLARKIFNLIDTIKESKEQIGWDNTNEDFQRNNSIIFRQIIGLLQSIYYQEKKIDNLEYKKLNNLNCNLYIILIKLAILQAAFDKNFQFKENDITKYSPEIFDENPDQICDYLVQFMHQYQIQYYENK</sequence>
<dbReference type="PANTHER" id="PTHR24348">
    <property type="entry name" value="SERINE/THREONINE-PROTEIN KINASE UNC-51-RELATED"/>
    <property type="match status" value="1"/>
</dbReference>
<keyword evidence="2" id="KW-0808">Transferase</keyword>
<dbReference type="EMBL" id="CT868652">
    <property type="protein sequence ID" value="CAK89045.1"/>
    <property type="molecule type" value="Genomic_DNA"/>
</dbReference>
<evidence type="ECO:0000256" key="4">
    <source>
        <dbReference type="ARBA" id="ARBA00022777"/>
    </source>
</evidence>
<dbReference type="Gene3D" id="3.30.200.20">
    <property type="entry name" value="Phosphorylase Kinase, domain 1"/>
    <property type="match status" value="1"/>
</dbReference>
<dbReference type="GO" id="GO:0005524">
    <property type="term" value="F:ATP binding"/>
    <property type="evidence" value="ECO:0007669"/>
    <property type="project" value="UniProtKB-KW"/>
</dbReference>
<dbReference type="AlphaFoldDB" id="A0E178"/>
<dbReference type="STRING" id="5888.A0E178"/>
<dbReference type="PROSITE" id="PS50011">
    <property type="entry name" value="PROTEIN_KINASE_DOM"/>
    <property type="match status" value="1"/>
</dbReference>
<dbReference type="eggNOG" id="KOG0032">
    <property type="taxonomic scope" value="Eukaryota"/>
</dbReference>
<evidence type="ECO:0000256" key="3">
    <source>
        <dbReference type="ARBA" id="ARBA00022741"/>
    </source>
</evidence>
<reference evidence="7 8" key="1">
    <citation type="journal article" date="2006" name="Nature">
        <title>Global trends of whole-genome duplications revealed by the ciliate Paramecium tetraurelia.</title>
        <authorList>
            <consortium name="Genoscope"/>
            <person name="Aury J.-M."/>
            <person name="Jaillon O."/>
            <person name="Duret L."/>
            <person name="Noel B."/>
            <person name="Jubin C."/>
            <person name="Porcel B.M."/>
            <person name="Segurens B."/>
            <person name="Daubin V."/>
            <person name="Anthouard V."/>
            <person name="Aiach N."/>
            <person name="Arnaiz O."/>
            <person name="Billaut A."/>
            <person name="Beisson J."/>
            <person name="Blanc I."/>
            <person name="Bouhouche K."/>
            <person name="Camara F."/>
            <person name="Duharcourt S."/>
            <person name="Guigo R."/>
            <person name="Gogendeau D."/>
            <person name="Katinka M."/>
            <person name="Keller A.-M."/>
            <person name="Kissmehl R."/>
            <person name="Klotz C."/>
            <person name="Koll F."/>
            <person name="Le Moue A."/>
            <person name="Lepere C."/>
            <person name="Malinsky S."/>
            <person name="Nowacki M."/>
            <person name="Nowak J.K."/>
            <person name="Plattner H."/>
            <person name="Poulain J."/>
            <person name="Ruiz F."/>
            <person name="Serrano V."/>
            <person name="Zagulski M."/>
            <person name="Dessen P."/>
            <person name="Betermier M."/>
            <person name="Weissenbach J."/>
            <person name="Scarpelli C."/>
            <person name="Schachter V."/>
            <person name="Sperling L."/>
            <person name="Meyer E."/>
            <person name="Cohen J."/>
            <person name="Wincker P."/>
        </authorList>
    </citation>
    <scope>NUCLEOTIDE SEQUENCE [LARGE SCALE GENOMIC DNA]</scope>
    <source>
        <strain evidence="7 8">Stock d4-2</strain>
    </source>
</reference>
<keyword evidence="4" id="KW-0418">Kinase</keyword>
<dbReference type="FunFam" id="3.30.200.20:FF:000131">
    <property type="entry name" value="Dual specificity protein kinase TTK"/>
    <property type="match status" value="1"/>
</dbReference>
<proteinExistence type="predicted"/>
<dbReference type="InterPro" id="IPR011009">
    <property type="entry name" value="Kinase-like_dom_sf"/>
</dbReference>
<dbReference type="InParanoid" id="A0E178"/>
<organism evidence="7 8">
    <name type="scientific">Paramecium tetraurelia</name>
    <dbReference type="NCBI Taxonomy" id="5888"/>
    <lineage>
        <taxon>Eukaryota</taxon>
        <taxon>Sar</taxon>
        <taxon>Alveolata</taxon>
        <taxon>Ciliophora</taxon>
        <taxon>Intramacronucleata</taxon>
        <taxon>Oligohymenophorea</taxon>
        <taxon>Peniculida</taxon>
        <taxon>Parameciidae</taxon>
        <taxon>Paramecium</taxon>
    </lineage>
</organism>
<keyword evidence="1" id="KW-0723">Serine/threonine-protein kinase</keyword>
<dbReference type="SMART" id="SM00220">
    <property type="entry name" value="S_TKc"/>
    <property type="match status" value="1"/>
</dbReference>
<gene>
    <name evidence="7" type="ORF">GSPATT00022214001</name>
</gene>
<feature type="domain" description="Protein kinase" evidence="6">
    <location>
        <begin position="36"/>
        <end position="308"/>
    </location>
</feature>
<dbReference type="FunFam" id="1.10.510.10:FF:001747">
    <property type="entry name" value="Uncharacterized protein"/>
    <property type="match status" value="1"/>
</dbReference>
<evidence type="ECO:0000313" key="8">
    <source>
        <dbReference type="Proteomes" id="UP000000600"/>
    </source>
</evidence>
<name>A0E178_PARTE</name>
<dbReference type="KEGG" id="ptm:GSPATT00022214001"/>
<dbReference type="Pfam" id="PF00069">
    <property type="entry name" value="Pkinase"/>
    <property type="match status" value="1"/>
</dbReference>
<dbReference type="RefSeq" id="XP_001456442.1">
    <property type="nucleotide sequence ID" value="XM_001456405.1"/>
</dbReference>
<accession>A0E178</accession>
<dbReference type="SUPFAM" id="SSF56112">
    <property type="entry name" value="Protein kinase-like (PK-like)"/>
    <property type="match status" value="1"/>
</dbReference>
<dbReference type="GO" id="GO:0004674">
    <property type="term" value="F:protein serine/threonine kinase activity"/>
    <property type="evidence" value="ECO:0000318"/>
    <property type="project" value="GO_Central"/>
</dbReference>
<dbReference type="GO" id="GO:0010506">
    <property type="term" value="P:regulation of autophagy"/>
    <property type="evidence" value="ECO:0007669"/>
    <property type="project" value="InterPro"/>
</dbReference>
<evidence type="ECO:0000256" key="1">
    <source>
        <dbReference type="ARBA" id="ARBA00022527"/>
    </source>
</evidence>
<protein>
    <recommendedName>
        <fullName evidence="6">Protein kinase domain-containing protein</fullName>
    </recommendedName>
</protein>
<keyword evidence="8" id="KW-1185">Reference proteome</keyword>
<dbReference type="PANTHER" id="PTHR24348:SF22">
    <property type="entry name" value="NON-SPECIFIC SERINE_THREONINE PROTEIN KINASE"/>
    <property type="match status" value="1"/>
</dbReference>
<dbReference type="InterPro" id="IPR000719">
    <property type="entry name" value="Prot_kinase_dom"/>
</dbReference>
<dbReference type="Proteomes" id="UP000000600">
    <property type="component" value="Unassembled WGS sequence"/>
</dbReference>